<keyword evidence="1" id="KW-1133">Transmembrane helix</keyword>
<evidence type="ECO:0000313" key="3">
    <source>
        <dbReference type="Proteomes" id="UP001597546"/>
    </source>
</evidence>
<protein>
    <submittedName>
        <fullName evidence="2">Uncharacterized protein</fullName>
    </submittedName>
</protein>
<name>A0ABW5TUM6_9SPHI</name>
<keyword evidence="3" id="KW-1185">Reference proteome</keyword>
<keyword evidence="1" id="KW-0812">Transmembrane</keyword>
<evidence type="ECO:0000256" key="1">
    <source>
        <dbReference type="SAM" id="Phobius"/>
    </source>
</evidence>
<gene>
    <name evidence="2" type="ORF">ACFSSE_12135</name>
</gene>
<proteinExistence type="predicted"/>
<evidence type="ECO:0000313" key="2">
    <source>
        <dbReference type="EMBL" id="MFD2732450.1"/>
    </source>
</evidence>
<sequence>MKKYNQQILPALLFILLVVCLLAYPFLDDALINKLLACGAMVSGLLLAKYLSNQNIKEKDGQF</sequence>
<reference evidence="3" key="1">
    <citation type="journal article" date="2019" name="Int. J. Syst. Evol. Microbiol.">
        <title>The Global Catalogue of Microorganisms (GCM) 10K type strain sequencing project: providing services to taxonomists for standard genome sequencing and annotation.</title>
        <authorList>
            <consortium name="The Broad Institute Genomics Platform"/>
            <consortium name="The Broad Institute Genome Sequencing Center for Infectious Disease"/>
            <person name="Wu L."/>
            <person name="Ma J."/>
        </authorList>
    </citation>
    <scope>NUCLEOTIDE SEQUENCE [LARGE SCALE GENOMIC DNA]</scope>
    <source>
        <strain evidence="3">KCTC 42456</strain>
    </source>
</reference>
<dbReference type="RefSeq" id="WP_379040260.1">
    <property type="nucleotide sequence ID" value="NZ_JBHSKW010000001.1"/>
</dbReference>
<dbReference type="Proteomes" id="UP001597546">
    <property type="component" value="Unassembled WGS sequence"/>
</dbReference>
<feature type="transmembrane region" description="Helical" evidence="1">
    <location>
        <begin position="7"/>
        <end position="26"/>
    </location>
</feature>
<comment type="caution">
    <text evidence="2">The sequence shown here is derived from an EMBL/GenBank/DDBJ whole genome shotgun (WGS) entry which is preliminary data.</text>
</comment>
<keyword evidence="1" id="KW-0472">Membrane</keyword>
<dbReference type="EMBL" id="JBHULV010000044">
    <property type="protein sequence ID" value="MFD2732450.1"/>
    <property type="molecule type" value="Genomic_DNA"/>
</dbReference>
<organism evidence="2 3">
    <name type="scientific">Pedobacter alpinus</name>
    <dbReference type="NCBI Taxonomy" id="1590643"/>
    <lineage>
        <taxon>Bacteria</taxon>
        <taxon>Pseudomonadati</taxon>
        <taxon>Bacteroidota</taxon>
        <taxon>Sphingobacteriia</taxon>
        <taxon>Sphingobacteriales</taxon>
        <taxon>Sphingobacteriaceae</taxon>
        <taxon>Pedobacter</taxon>
    </lineage>
</organism>
<accession>A0ABW5TUM6</accession>
<feature type="transmembrane region" description="Helical" evidence="1">
    <location>
        <begin position="32"/>
        <end position="51"/>
    </location>
</feature>